<feature type="transmembrane region" description="Helical" evidence="1">
    <location>
        <begin position="124"/>
        <end position="141"/>
    </location>
</feature>
<evidence type="ECO:0000256" key="1">
    <source>
        <dbReference type="SAM" id="Phobius"/>
    </source>
</evidence>
<dbReference type="Proteomes" id="UP001165653">
    <property type="component" value="Unassembled WGS sequence"/>
</dbReference>
<comment type="caution">
    <text evidence="2">The sequence shown here is derived from an EMBL/GenBank/DDBJ whole genome shotgun (WGS) entry which is preliminary data.</text>
</comment>
<keyword evidence="1" id="KW-0472">Membrane</keyword>
<dbReference type="EMBL" id="JAPDDR010000010">
    <property type="protein sequence ID" value="MCW1915678.1"/>
    <property type="molecule type" value="Genomic_DNA"/>
</dbReference>
<protein>
    <submittedName>
        <fullName evidence="2">Uncharacterized protein</fullName>
    </submittedName>
</protein>
<sequence length="178" mass="20115">MKITRVCCQGCGANLEVDETIRFVTCNYCQARLEVVHDASTTHTRVLEEIREDTRRMADNLRVIELQNDLERLDREWESRKQGFMMEGKHGHRHLPTAAGSIAGGMFLIVGGIVWIGFTVKMGAPAFFPLFGLLFIGMAIYKMIEGSSKAAAHGQADEEFNLRRSSLLRKIAEEKRKN</sequence>
<proteinExistence type="predicted"/>
<gene>
    <name evidence="2" type="ORF">OJ996_18980</name>
</gene>
<keyword evidence="1" id="KW-1133">Transmembrane helix</keyword>
<feature type="transmembrane region" description="Helical" evidence="1">
    <location>
        <begin position="95"/>
        <end position="118"/>
    </location>
</feature>
<dbReference type="RefSeq" id="WP_264515234.1">
    <property type="nucleotide sequence ID" value="NZ_JAPDDR010000010.1"/>
</dbReference>
<evidence type="ECO:0000313" key="2">
    <source>
        <dbReference type="EMBL" id="MCW1915678.1"/>
    </source>
</evidence>
<organism evidence="2 3">
    <name type="scientific">Luteolibacter rhizosphaerae</name>
    <dbReference type="NCBI Taxonomy" id="2989719"/>
    <lineage>
        <taxon>Bacteria</taxon>
        <taxon>Pseudomonadati</taxon>
        <taxon>Verrucomicrobiota</taxon>
        <taxon>Verrucomicrobiia</taxon>
        <taxon>Verrucomicrobiales</taxon>
        <taxon>Verrucomicrobiaceae</taxon>
        <taxon>Luteolibacter</taxon>
    </lineage>
</organism>
<reference evidence="2" key="1">
    <citation type="submission" date="2022-10" db="EMBL/GenBank/DDBJ databases">
        <title>Luteolibacter sp. GHJ8, whole genome shotgun sequencing project.</title>
        <authorList>
            <person name="Zhao G."/>
            <person name="Shen L."/>
        </authorList>
    </citation>
    <scope>NUCLEOTIDE SEQUENCE</scope>
    <source>
        <strain evidence="2">GHJ8</strain>
    </source>
</reference>
<keyword evidence="3" id="KW-1185">Reference proteome</keyword>
<evidence type="ECO:0000313" key="3">
    <source>
        <dbReference type="Proteomes" id="UP001165653"/>
    </source>
</evidence>
<name>A0ABT3G750_9BACT</name>
<keyword evidence="1" id="KW-0812">Transmembrane</keyword>
<accession>A0ABT3G750</accession>